<comment type="subcellular location">
    <subcellularLocation>
        <location evidence="1">Cytoplasm</location>
    </subcellularLocation>
</comment>
<dbReference type="Pfam" id="PF07061">
    <property type="entry name" value="Swi5"/>
    <property type="match status" value="1"/>
</dbReference>
<proteinExistence type="inferred from homology"/>
<dbReference type="GO" id="GO:0031087">
    <property type="term" value="P:deadenylation-independent decapping of nuclear-transcribed mRNA"/>
    <property type="evidence" value="ECO:0007669"/>
    <property type="project" value="TreeGrafter"/>
</dbReference>
<name>G2QWU2_THETT</name>
<evidence type="ECO:0000256" key="5">
    <source>
        <dbReference type="ARBA" id="ARBA00022664"/>
    </source>
</evidence>
<dbReference type="GO" id="GO:0000290">
    <property type="term" value="P:deadenylation-dependent decapping of nuclear-transcribed mRNA"/>
    <property type="evidence" value="ECO:0007669"/>
    <property type="project" value="InterPro"/>
</dbReference>
<dbReference type="CDD" id="cd13182">
    <property type="entry name" value="EVH1-like_Dcp1"/>
    <property type="match status" value="1"/>
</dbReference>
<dbReference type="InterPro" id="IPR011993">
    <property type="entry name" value="PH-like_dom_sf"/>
</dbReference>
<evidence type="ECO:0000256" key="1">
    <source>
        <dbReference type="ARBA" id="ARBA00004496"/>
    </source>
</evidence>
<dbReference type="STRING" id="578455.G2QWU2"/>
<dbReference type="KEGG" id="ttt:THITE_129804"/>
<evidence type="ECO:0000256" key="2">
    <source>
        <dbReference type="ARBA" id="ARBA00008060"/>
    </source>
</evidence>
<dbReference type="PANTHER" id="PTHR16290">
    <property type="entry name" value="TRANSCRIPTION FACTOR SMIF DECAPPING ENZYME DCP1"/>
    <property type="match status" value="1"/>
</dbReference>
<evidence type="ECO:0000256" key="6">
    <source>
        <dbReference type="ARBA" id="ARBA00022763"/>
    </source>
</evidence>
<dbReference type="HOGENOM" id="CLU_531176_0_0_1"/>
<keyword evidence="4" id="KW-0963">Cytoplasm</keyword>
<dbReference type="GO" id="GO:0000932">
    <property type="term" value="C:P-body"/>
    <property type="evidence" value="ECO:0007669"/>
    <property type="project" value="TreeGrafter"/>
</dbReference>
<dbReference type="Gene3D" id="2.30.29.30">
    <property type="entry name" value="Pleckstrin-homology domain (PH domain)/Phosphotyrosine-binding domain (PTB)"/>
    <property type="match status" value="1"/>
</dbReference>
<dbReference type="OrthoDB" id="255837at2759"/>
<evidence type="ECO:0000313" key="10">
    <source>
        <dbReference type="Proteomes" id="UP000008181"/>
    </source>
</evidence>
<dbReference type="GO" id="GO:0003729">
    <property type="term" value="F:mRNA binding"/>
    <property type="evidence" value="ECO:0007669"/>
    <property type="project" value="TreeGrafter"/>
</dbReference>
<dbReference type="Pfam" id="PF06058">
    <property type="entry name" value="DCP1"/>
    <property type="match status" value="1"/>
</dbReference>
<feature type="compositionally biased region" description="Basic residues" evidence="8">
    <location>
        <begin position="1"/>
        <end position="14"/>
    </location>
</feature>
<protein>
    <submittedName>
        <fullName evidence="9">Uncharacterized protein</fullName>
    </submittedName>
</protein>
<keyword evidence="6" id="KW-0227">DNA damage</keyword>
<dbReference type="GeneID" id="11521196"/>
<accession>G2QWU2</accession>
<organism evidence="9 10">
    <name type="scientific">Thermothielavioides terrestris (strain ATCC 38088 / NRRL 8126)</name>
    <name type="common">Thielavia terrestris</name>
    <dbReference type="NCBI Taxonomy" id="578455"/>
    <lineage>
        <taxon>Eukaryota</taxon>
        <taxon>Fungi</taxon>
        <taxon>Dikarya</taxon>
        <taxon>Ascomycota</taxon>
        <taxon>Pezizomycotina</taxon>
        <taxon>Sordariomycetes</taxon>
        <taxon>Sordariomycetidae</taxon>
        <taxon>Sordariales</taxon>
        <taxon>Chaetomiaceae</taxon>
        <taxon>Thermothielavioides</taxon>
        <taxon>Thermothielavioides terrestris</taxon>
    </lineage>
</organism>
<dbReference type="GO" id="GO:0008047">
    <property type="term" value="F:enzyme activator activity"/>
    <property type="evidence" value="ECO:0007669"/>
    <property type="project" value="InterPro"/>
</dbReference>
<evidence type="ECO:0000256" key="4">
    <source>
        <dbReference type="ARBA" id="ARBA00022490"/>
    </source>
</evidence>
<dbReference type="EMBL" id="CP003009">
    <property type="protein sequence ID" value="AEO63106.1"/>
    <property type="molecule type" value="Genomic_DNA"/>
</dbReference>
<dbReference type="Gene3D" id="1.20.5.170">
    <property type="match status" value="1"/>
</dbReference>
<feature type="compositionally biased region" description="Pro residues" evidence="8">
    <location>
        <begin position="40"/>
        <end position="50"/>
    </location>
</feature>
<dbReference type="GO" id="GO:0006397">
    <property type="term" value="P:mRNA processing"/>
    <property type="evidence" value="ECO:0007669"/>
    <property type="project" value="UniProtKB-KW"/>
</dbReference>
<reference evidence="9 10" key="1">
    <citation type="journal article" date="2011" name="Nat. Biotechnol.">
        <title>Comparative genomic analysis of the thermophilic biomass-degrading fungi Myceliophthora thermophila and Thielavia terrestris.</title>
        <authorList>
            <person name="Berka R.M."/>
            <person name="Grigoriev I.V."/>
            <person name="Otillar R."/>
            <person name="Salamov A."/>
            <person name="Grimwood J."/>
            <person name="Reid I."/>
            <person name="Ishmael N."/>
            <person name="John T."/>
            <person name="Darmond C."/>
            <person name="Moisan M.-C."/>
            <person name="Henrissat B."/>
            <person name="Coutinho P.M."/>
            <person name="Lombard V."/>
            <person name="Natvig D.O."/>
            <person name="Lindquist E."/>
            <person name="Schmutz J."/>
            <person name="Lucas S."/>
            <person name="Harris P."/>
            <person name="Powlowski J."/>
            <person name="Bellemare A."/>
            <person name="Taylor D."/>
            <person name="Butler G."/>
            <person name="de Vries R.P."/>
            <person name="Allijn I.E."/>
            <person name="van den Brink J."/>
            <person name="Ushinsky S."/>
            <person name="Storms R."/>
            <person name="Powell A.J."/>
            <person name="Paulsen I.T."/>
            <person name="Elbourne L.D.H."/>
            <person name="Baker S.E."/>
            <person name="Magnuson J."/>
            <person name="LaBoissiere S."/>
            <person name="Clutterbuck A.J."/>
            <person name="Martinez D."/>
            <person name="Wogulis M."/>
            <person name="de Leon A.L."/>
            <person name="Rey M.W."/>
            <person name="Tsang A."/>
        </authorList>
    </citation>
    <scope>NUCLEOTIDE SEQUENCE [LARGE SCALE GENOMIC DNA]</scope>
    <source>
        <strain evidence="10">ATCC 38088 / NRRL 8126</strain>
    </source>
</reference>
<evidence type="ECO:0000256" key="3">
    <source>
        <dbReference type="ARBA" id="ARBA00008778"/>
    </source>
</evidence>
<dbReference type="eggNOG" id="KOG2868">
    <property type="taxonomic scope" value="Eukaryota"/>
</dbReference>
<dbReference type="PANTHER" id="PTHR16290:SF0">
    <property type="entry name" value="DECAPPING PROTEIN 1, ISOFORM A"/>
    <property type="match status" value="1"/>
</dbReference>
<dbReference type="GO" id="GO:0006281">
    <property type="term" value="P:DNA repair"/>
    <property type="evidence" value="ECO:0007669"/>
    <property type="project" value="UniProtKB-KW"/>
</dbReference>
<evidence type="ECO:0000256" key="7">
    <source>
        <dbReference type="ARBA" id="ARBA00023204"/>
    </source>
</evidence>
<keyword evidence="10" id="KW-1185">Reference proteome</keyword>
<dbReference type="AlphaFoldDB" id="G2QWU2"/>
<feature type="region of interest" description="Disordered" evidence="8">
    <location>
        <begin position="1"/>
        <end position="53"/>
    </location>
</feature>
<keyword evidence="7" id="KW-0234">DNA repair</keyword>
<dbReference type="InterPro" id="IPR010334">
    <property type="entry name" value="Dcp1"/>
</dbReference>
<comment type="similarity">
    <text evidence="3">Belongs to the DCP1 family.</text>
</comment>
<gene>
    <name evidence="9" type="ORF">THITE_129804</name>
</gene>
<comment type="similarity">
    <text evidence="2">Belongs to the SWI5/SAE3 family.</text>
</comment>
<keyword evidence="5" id="KW-0507">mRNA processing</keyword>
<dbReference type="InterPro" id="IPR010760">
    <property type="entry name" value="DNA-repair_Swi5"/>
</dbReference>
<dbReference type="RefSeq" id="XP_003649442.1">
    <property type="nucleotide sequence ID" value="XM_003649394.1"/>
</dbReference>
<sequence>MSRPTPRKSRHRRQASSTGPRQVAVSDYDSDAAQFSDSRNPPPPPPPPPRDNTELSLRVLRRYRPSIRSILAIASNAVAYNFLESTQGWEKHGAEGTMFVCEEEPIVAPTGHTLPRVCVFVLDRRSMDNLVIDLLRVTDCEVVGELIVFRLEDDGAGTGNVGDEAQTEKRIIGFWIYSDEDNTREVYANLILSAWQQGRHALDAYMQAAATGSLDNGPPASDSGTAAAAGGTDIAAGKRLSVTELFGQKNAARTLRVSQSVGPTLFITCPVDEYLAFIDMATAANDDHGKRSTTGADGDRETAAAVQTQLSLVSSFEKWLARRVESDGNVKRIISRVERRLEGYRHWLLRIQQTPSHVLDGSAQDDDPWAIDARIQDGHADQSVIVVTGSGADEPVEVVAGDQRELERLLSDDCLGYMIKICHAFAKAQGTLRMLLQTTNEVEDEESQLSEPAEVTVKTYIRRLQEYNDMKDIGQQLIGLVAENRGVPIRTLYESGEFGVGVPP</sequence>
<dbReference type="Proteomes" id="UP000008181">
    <property type="component" value="Chromosome 1"/>
</dbReference>
<dbReference type="SUPFAM" id="SSF50729">
    <property type="entry name" value="PH domain-like"/>
    <property type="match status" value="1"/>
</dbReference>
<evidence type="ECO:0000256" key="8">
    <source>
        <dbReference type="SAM" id="MobiDB-lite"/>
    </source>
</evidence>
<evidence type="ECO:0000313" key="9">
    <source>
        <dbReference type="EMBL" id="AEO63106.1"/>
    </source>
</evidence>